<dbReference type="CDD" id="cd06261">
    <property type="entry name" value="TM_PBP2"/>
    <property type="match status" value="1"/>
</dbReference>
<feature type="domain" description="ABC transmembrane type-1" evidence="8">
    <location>
        <begin position="110"/>
        <end position="299"/>
    </location>
</feature>
<keyword evidence="5 7" id="KW-1133">Transmembrane helix</keyword>
<dbReference type="InterPro" id="IPR000515">
    <property type="entry name" value="MetI-like"/>
</dbReference>
<feature type="transmembrane region" description="Helical" evidence="7">
    <location>
        <begin position="150"/>
        <end position="169"/>
    </location>
</feature>
<evidence type="ECO:0000313" key="9">
    <source>
        <dbReference type="EMBL" id="OWZ83694.1"/>
    </source>
</evidence>
<keyword evidence="2 7" id="KW-0813">Transport</keyword>
<dbReference type="InterPro" id="IPR035906">
    <property type="entry name" value="MetI-like_sf"/>
</dbReference>
<organism evidence="9 10">
    <name type="scientific">Natranaerobius trueperi</name>
    <dbReference type="NCBI Taxonomy" id="759412"/>
    <lineage>
        <taxon>Bacteria</taxon>
        <taxon>Bacillati</taxon>
        <taxon>Bacillota</taxon>
        <taxon>Clostridia</taxon>
        <taxon>Natranaerobiales</taxon>
        <taxon>Natranaerobiaceae</taxon>
        <taxon>Natranaerobius</taxon>
    </lineage>
</organism>
<evidence type="ECO:0000256" key="2">
    <source>
        <dbReference type="ARBA" id="ARBA00022448"/>
    </source>
</evidence>
<reference evidence="9 10" key="1">
    <citation type="submission" date="2017-06" db="EMBL/GenBank/DDBJ databases">
        <title>Draft Genome Sequence of Natranaerobius trueperi halophilic, alkalithermophilic bacteria from soda lakes.</title>
        <authorList>
            <person name="Zhao B."/>
        </authorList>
    </citation>
    <scope>NUCLEOTIDE SEQUENCE [LARGE SCALE GENOMIC DNA]</scope>
    <source>
        <strain evidence="9 10">DSM 18760</strain>
    </source>
</reference>
<dbReference type="GO" id="GO:0055085">
    <property type="term" value="P:transmembrane transport"/>
    <property type="evidence" value="ECO:0007669"/>
    <property type="project" value="InterPro"/>
</dbReference>
<dbReference type="Pfam" id="PF12911">
    <property type="entry name" value="OppC_N"/>
    <property type="match status" value="1"/>
</dbReference>
<comment type="subcellular location">
    <subcellularLocation>
        <location evidence="1 7">Cell membrane</location>
        <topology evidence="1 7">Multi-pass membrane protein</topology>
    </subcellularLocation>
</comment>
<dbReference type="Pfam" id="PF00528">
    <property type="entry name" value="BPD_transp_1"/>
    <property type="match status" value="1"/>
</dbReference>
<feature type="transmembrane region" description="Helical" evidence="7">
    <location>
        <begin position="275"/>
        <end position="298"/>
    </location>
</feature>
<dbReference type="OrthoDB" id="9783218at2"/>
<dbReference type="GO" id="GO:0005886">
    <property type="term" value="C:plasma membrane"/>
    <property type="evidence" value="ECO:0007669"/>
    <property type="project" value="UniProtKB-SubCell"/>
</dbReference>
<evidence type="ECO:0000256" key="7">
    <source>
        <dbReference type="RuleBase" id="RU363032"/>
    </source>
</evidence>
<feature type="transmembrane region" description="Helical" evidence="7">
    <location>
        <begin position="114"/>
        <end position="138"/>
    </location>
</feature>
<dbReference type="Gene3D" id="1.10.3720.10">
    <property type="entry name" value="MetI-like"/>
    <property type="match status" value="1"/>
</dbReference>
<keyword evidence="4 7" id="KW-0812">Transmembrane</keyword>
<dbReference type="EMBL" id="NIQC01000013">
    <property type="protein sequence ID" value="OWZ83694.1"/>
    <property type="molecule type" value="Genomic_DNA"/>
</dbReference>
<evidence type="ECO:0000256" key="6">
    <source>
        <dbReference type="ARBA" id="ARBA00023136"/>
    </source>
</evidence>
<dbReference type="PANTHER" id="PTHR43386:SF22">
    <property type="entry name" value="OLIGOPEPTIDE TRANSPORT SYSTEM PERMEASE PROTEIN OPPC"/>
    <property type="match status" value="1"/>
</dbReference>
<sequence>MSTHNIEKDQLTKNEFQFLEQTQCLSESISRPSTTYWQDAWRRLKKNKVAIVALCILSFIIIMCLIGPYLTPYEYNIGEVSNNNEPPSKEHWFGTDSLGRDIFTRVWMGGRVSIGIGIIGAIIDIIIGLTYGGISAYFGGKVDNIMMRIVETLVSIPYLVVVVLVSLIIGQGLLSLIIAMTITGWCHMARLVRGQVLQIKQQEYILAARALGTSPVRIIAQHLIPNTIGVMVVAATFDIPSFIFGEAFLSYIGLGVQSPMTSWGAMASSAQQHMMFYPYQLFFPALLISLTMLSFQLLGDGLRDALDPKLRE</sequence>
<feature type="transmembrane region" description="Helical" evidence="7">
    <location>
        <begin position="49"/>
        <end position="70"/>
    </location>
</feature>
<comment type="similarity">
    <text evidence="7">Belongs to the binding-protein-dependent transport system permease family.</text>
</comment>
<evidence type="ECO:0000259" key="8">
    <source>
        <dbReference type="PROSITE" id="PS50928"/>
    </source>
</evidence>
<dbReference type="InterPro" id="IPR025966">
    <property type="entry name" value="OppC_N"/>
</dbReference>
<comment type="caution">
    <text evidence="9">The sequence shown here is derived from an EMBL/GenBank/DDBJ whole genome shotgun (WGS) entry which is preliminary data.</text>
</comment>
<dbReference type="SUPFAM" id="SSF161098">
    <property type="entry name" value="MetI-like"/>
    <property type="match status" value="1"/>
</dbReference>
<keyword evidence="6 7" id="KW-0472">Membrane</keyword>
<dbReference type="RefSeq" id="WP_089023587.1">
    <property type="nucleotide sequence ID" value="NZ_NIQC01000013.1"/>
</dbReference>
<evidence type="ECO:0000256" key="5">
    <source>
        <dbReference type="ARBA" id="ARBA00022989"/>
    </source>
</evidence>
<dbReference type="PANTHER" id="PTHR43386">
    <property type="entry name" value="OLIGOPEPTIDE TRANSPORT SYSTEM PERMEASE PROTEIN APPC"/>
    <property type="match status" value="1"/>
</dbReference>
<proteinExistence type="inferred from homology"/>
<protein>
    <submittedName>
        <fullName evidence="9">Diguanylate cyclase</fullName>
    </submittedName>
</protein>
<accession>A0A226BZE0</accession>
<keyword evidence="3" id="KW-1003">Cell membrane</keyword>
<gene>
    <name evidence="9" type="ORF">CDO51_07005</name>
</gene>
<name>A0A226BZE0_9FIRM</name>
<dbReference type="Proteomes" id="UP000214588">
    <property type="component" value="Unassembled WGS sequence"/>
</dbReference>
<dbReference type="AlphaFoldDB" id="A0A226BZE0"/>
<dbReference type="InterPro" id="IPR050366">
    <property type="entry name" value="BP-dependent_transpt_permease"/>
</dbReference>
<evidence type="ECO:0000313" key="10">
    <source>
        <dbReference type="Proteomes" id="UP000214588"/>
    </source>
</evidence>
<evidence type="ECO:0000256" key="4">
    <source>
        <dbReference type="ARBA" id="ARBA00022692"/>
    </source>
</evidence>
<keyword evidence="10" id="KW-1185">Reference proteome</keyword>
<dbReference type="PROSITE" id="PS50928">
    <property type="entry name" value="ABC_TM1"/>
    <property type="match status" value="1"/>
</dbReference>
<feature type="transmembrane region" description="Helical" evidence="7">
    <location>
        <begin position="230"/>
        <end position="254"/>
    </location>
</feature>
<evidence type="ECO:0000256" key="3">
    <source>
        <dbReference type="ARBA" id="ARBA00022475"/>
    </source>
</evidence>
<evidence type="ECO:0000256" key="1">
    <source>
        <dbReference type="ARBA" id="ARBA00004651"/>
    </source>
</evidence>